<accession>A0A2P2MX79</accession>
<proteinExistence type="predicted"/>
<organism evidence="1">
    <name type="scientific">Rhizophora mucronata</name>
    <name type="common">Asiatic mangrove</name>
    <dbReference type="NCBI Taxonomy" id="61149"/>
    <lineage>
        <taxon>Eukaryota</taxon>
        <taxon>Viridiplantae</taxon>
        <taxon>Streptophyta</taxon>
        <taxon>Embryophyta</taxon>
        <taxon>Tracheophyta</taxon>
        <taxon>Spermatophyta</taxon>
        <taxon>Magnoliopsida</taxon>
        <taxon>eudicotyledons</taxon>
        <taxon>Gunneridae</taxon>
        <taxon>Pentapetalae</taxon>
        <taxon>rosids</taxon>
        <taxon>fabids</taxon>
        <taxon>Malpighiales</taxon>
        <taxon>Rhizophoraceae</taxon>
        <taxon>Rhizophora</taxon>
    </lineage>
</organism>
<dbReference type="AlphaFoldDB" id="A0A2P2MX79"/>
<name>A0A2P2MX79_RHIMU</name>
<evidence type="ECO:0000313" key="1">
    <source>
        <dbReference type="EMBL" id="MBX34827.1"/>
    </source>
</evidence>
<sequence>MKVFVTFFLQCFNLEGLLNLSR</sequence>
<dbReference type="EMBL" id="GGEC01054343">
    <property type="protein sequence ID" value="MBX34827.1"/>
    <property type="molecule type" value="Transcribed_RNA"/>
</dbReference>
<protein>
    <submittedName>
        <fullName evidence="1">Uncharacterized protein</fullName>
    </submittedName>
</protein>
<reference evidence="1" key="1">
    <citation type="submission" date="2018-02" db="EMBL/GenBank/DDBJ databases">
        <title>Rhizophora mucronata_Transcriptome.</title>
        <authorList>
            <person name="Meera S.P."/>
            <person name="Sreeshan A."/>
            <person name="Augustine A."/>
        </authorList>
    </citation>
    <scope>NUCLEOTIDE SEQUENCE</scope>
    <source>
        <tissue evidence="1">Leaf</tissue>
    </source>
</reference>